<organism evidence="2 3">
    <name type="scientific">Candidatus Woesebacteria bacterium RIFOXYD1_FULL_43_18</name>
    <dbReference type="NCBI Taxonomy" id="1802551"/>
    <lineage>
        <taxon>Bacteria</taxon>
        <taxon>Candidatus Woeseibacteriota</taxon>
    </lineage>
</organism>
<evidence type="ECO:0000313" key="2">
    <source>
        <dbReference type="EMBL" id="OGM88513.1"/>
    </source>
</evidence>
<feature type="domain" description="Endonuclease/exonuclease/phosphatase" evidence="1">
    <location>
        <begin position="26"/>
        <end position="226"/>
    </location>
</feature>
<sequence>MRVIFLNSWFGKAEKPFFDFVKKESSKTDIFCFMEVSPALYSNLSSILKKFNGLYQKGHYIKTFGVSCGQAIFLAKRVKNGKTGKVLIYRQSIRDLGFMQFAELVIGKKKLWLGSVHGKTLPGDKLDTPTRIKQSEIIINFFAGKRGLKMIGGDFNLMPDTKSIKMIEETGYRNLTRDFNIRETRNRLCWQQFPRDKRQHFADYVFVSSEIKVKKFEVPHNEISDHLPQILDFEI</sequence>
<dbReference type="InterPro" id="IPR005135">
    <property type="entry name" value="Endo/exonuclease/phosphatase"/>
</dbReference>
<reference evidence="2 3" key="1">
    <citation type="journal article" date="2016" name="Nat. Commun.">
        <title>Thousands of microbial genomes shed light on interconnected biogeochemical processes in an aquifer system.</title>
        <authorList>
            <person name="Anantharaman K."/>
            <person name="Brown C.T."/>
            <person name="Hug L.A."/>
            <person name="Sharon I."/>
            <person name="Castelle C.J."/>
            <person name="Probst A.J."/>
            <person name="Thomas B.C."/>
            <person name="Singh A."/>
            <person name="Wilkins M.J."/>
            <person name="Karaoz U."/>
            <person name="Brodie E.L."/>
            <person name="Williams K.H."/>
            <person name="Hubbard S.S."/>
            <person name="Banfield J.F."/>
        </authorList>
    </citation>
    <scope>NUCLEOTIDE SEQUENCE [LARGE SCALE GENOMIC DNA]</scope>
</reference>
<dbReference type="InterPro" id="IPR036691">
    <property type="entry name" value="Endo/exonu/phosph_ase_sf"/>
</dbReference>
<dbReference type="GO" id="GO:0003824">
    <property type="term" value="F:catalytic activity"/>
    <property type="evidence" value="ECO:0007669"/>
    <property type="project" value="InterPro"/>
</dbReference>
<evidence type="ECO:0000313" key="3">
    <source>
        <dbReference type="Proteomes" id="UP000177596"/>
    </source>
</evidence>
<proteinExistence type="predicted"/>
<dbReference type="Gene3D" id="3.60.10.10">
    <property type="entry name" value="Endonuclease/exonuclease/phosphatase"/>
    <property type="match status" value="1"/>
</dbReference>
<dbReference type="Proteomes" id="UP000177596">
    <property type="component" value="Unassembled WGS sequence"/>
</dbReference>
<comment type="caution">
    <text evidence="2">The sequence shown here is derived from an EMBL/GenBank/DDBJ whole genome shotgun (WGS) entry which is preliminary data.</text>
</comment>
<gene>
    <name evidence="2" type="ORF">A2573_02885</name>
</gene>
<accession>A0A1F8DIS8</accession>
<name>A0A1F8DIS8_9BACT</name>
<dbReference type="Pfam" id="PF03372">
    <property type="entry name" value="Exo_endo_phos"/>
    <property type="match status" value="1"/>
</dbReference>
<evidence type="ECO:0000259" key="1">
    <source>
        <dbReference type="Pfam" id="PF03372"/>
    </source>
</evidence>
<dbReference type="EMBL" id="MGIL01000008">
    <property type="protein sequence ID" value="OGM88513.1"/>
    <property type="molecule type" value="Genomic_DNA"/>
</dbReference>
<dbReference type="SUPFAM" id="SSF56219">
    <property type="entry name" value="DNase I-like"/>
    <property type="match status" value="1"/>
</dbReference>
<protein>
    <recommendedName>
        <fullName evidence="1">Endonuclease/exonuclease/phosphatase domain-containing protein</fullName>
    </recommendedName>
</protein>
<dbReference type="AlphaFoldDB" id="A0A1F8DIS8"/>